<sequence length="137" mass="15626">MVNAAKRCFSKSGRDTSDSTRSVDTQIDEKETRVSLETADSHRPKEERQSSKRYVLIKNSRKEVSSVPLPLNGIQQKTPRNRNRKARSVSNGKRNLTSQVIDSPLEFHNMFDATVVATPTIIDEWLQVISMKRHNDT</sequence>
<protein>
    <submittedName>
        <fullName evidence="2 4">Uncharacterized protein</fullName>
    </submittedName>
</protein>
<dbReference type="EMBL" id="UZAK01037546">
    <property type="protein sequence ID" value="VDP59070.1"/>
    <property type="molecule type" value="Genomic_DNA"/>
</dbReference>
<evidence type="ECO:0000313" key="2">
    <source>
        <dbReference type="EMBL" id="VDP59070.1"/>
    </source>
</evidence>
<proteinExistence type="predicted"/>
<feature type="region of interest" description="Disordered" evidence="1">
    <location>
        <begin position="1"/>
        <end position="97"/>
    </location>
</feature>
<feature type="compositionally biased region" description="Polar residues" evidence="1">
    <location>
        <begin position="88"/>
        <end position="97"/>
    </location>
</feature>
<evidence type="ECO:0000313" key="3">
    <source>
        <dbReference type="Proteomes" id="UP000279833"/>
    </source>
</evidence>
<dbReference type="WBParaSite" id="SCUD_0001536601-mRNA-1">
    <property type="protein sequence ID" value="SCUD_0001536601-mRNA-1"/>
    <property type="gene ID" value="SCUD_0001536601"/>
</dbReference>
<reference evidence="2 3" key="2">
    <citation type="submission" date="2018-11" db="EMBL/GenBank/DDBJ databases">
        <authorList>
            <consortium name="Pathogen Informatics"/>
        </authorList>
    </citation>
    <scope>NUCLEOTIDE SEQUENCE [LARGE SCALE GENOMIC DNA]</scope>
    <source>
        <strain evidence="2">Dakar</strain>
        <strain evidence="3">Dakar, Senegal</strain>
    </source>
</reference>
<gene>
    <name evidence="2" type="ORF">SCUD_LOCUS15363</name>
</gene>
<dbReference type="Proteomes" id="UP000279833">
    <property type="component" value="Unassembled WGS sequence"/>
</dbReference>
<organism evidence="4">
    <name type="scientific">Schistosoma curassoni</name>
    <dbReference type="NCBI Taxonomy" id="6186"/>
    <lineage>
        <taxon>Eukaryota</taxon>
        <taxon>Metazoa</taxon>
        <taxon>Spiralia</taxon>
        <taxon>Lophotrochozoa</taxon>
        <taxon>Platyhelminthes</taxon>
        <taxon>Trematoda</taxon>
        <taxon>Digenea</taxon>
        <taxon>Strigeidida</taxon>
        <taxon>Schistosomatoidea</taxon>
        <taxon>Schistosomatidae</taxon>
        <taxon>Schistosoma</taxon>
    </lineage>
</organism>
<evidence type="ECO:0000313" key="4">
    <source>
        <dbReference type="WBParaSite" id="SCUD_0001536601-mRNA-1"/>
    </source>
</evidence>
<accession>A0A183KK03</accession>
<evidence type="ECO:0000256" key="1">
    <source>
        <dbReference type="SAM" id="MobiDB-lite"/>
    </source>
</evidence>
<keyword evidence="3" id="KW-1185">Reference proteome</keyword>
<dbReference type="STRING" id="6186.A0A183KK03"/>
<dbReference type="AlphaFoldDB" id="A0A183KK03"/>
<reference evidence="4" key="1">
    <citation type="submission" date="2016-06" db="UniProtKB">
        <authorList>
            <consortium name="WormBaseParasite"/>
        </authorList>
    </citation>
    <scope>IDENTIFICATION</scope>
</reference>
<feature type="compositionally biased region" description="Basic and acidic residues" evidence="1">
    <location>
        <begin position="27"/>
        <end position="50"/>
    </location>
</feature>
<name>A0A183KK03_9TREM</name>